<dbReference type="RefSeq" id="WP_042153029.1">
    <property type="nucleotide sequence ID" value="NZ_BBNO01000003.1"/>
</dbReference>
<evidence type="ECO:0000313" key="2">
    <source>
        <dbReference type="EMBL" id="GAO08024.1"/>
    </source>
</evidence>
<sequence>MKRRSKVLLGLATVAGACLPLGAFATTASAAEGTHIQIKQNAAIAATTCYTFVGAEDKNYCHISRPMGDSVTVGVPANTTQVVIDLKNFPWESPSDSIAVDPSKNRCVEVSGTAYNSKLLEVGC</sequence>
<keyword evidence="3" id="KW-1185">Reference proteome</keyword>
<organism evidence="2 3">
    <name type="scientific">Streptomyces lydicamycinicus</name>
    <dbReference type="NCBI Taxonomy" id="1546107"/>
    <lineage>
        <taxon>Bacteria</taxon>
        <taxon>Bacillati</taxon>
        <taxon>Actinomycetota</taxon>
        <taxon>Actinomycetes</taxon>
        <taxon>Kitasatosporales</taxon>
        <taxon>Streptomycetaceae</taxon>
        <taxon>Streptomyces</taxon>
    </lineage>
</organism>
<dbReference type="Proteomes" id="UP000048965">
    <property type="component" value="Unassembled WGS sequence"/>
</dbReference>
<proteinExistence type="predicted"/>
<keyword evidence="1" id="KW-0732">Signal</keyword>
<feature type="signal peptide" evidence="1">
    <location>
        <begin position="1"/>
        <end position="30"/>
    </location>
</feature>
<protein>
    <submittedName>
        <fullName evidence="2">Uncharacterized protein</fullName>
    </submittedName>
</protein>
<dbReference type="AlphaFoldDB" id="A0A0P4R4P0"/>
<dbReference type="EMBL" id="BBNO01000003">
    <property type="protein sequence ID" value="GAO08024.1"/>
    <property type="molecule type" value="Genomic_DNA"/>
</dbReference>
<feature type="chain" id="PRO_5006068393" evidence="1">
    <location>
        <begin position="31"/>
        <end position="124"/>
    </location>
</feature>
<evidence type="ECO:0000256" key="1">
    <source>
        <dbReference type="SAM" id="SignalP"/>
    </source>
</evidence>
<name>A0A0P4R4P0_9ACTN</name>
<accession>A0A0P4R4P0</accession>
<reference evidence="2 3" key="2">
    <citation type="journal article" date="2015" name="Stand. Genomic Sci.">
        <title>Draft genome sequence of marine-derived Streptomyces sp. TP-A0598, a producer of anti-MRSA antibiotic lydicamycins.</title>
        <authorList>
            <person name="Komaki H."/>
            <person name="Ichikawa N."/>
            <person name="Hosoyama A."/>
            <person name="Fujita N."/>
            <person name="Igarashi Y."/>
        </authorList>
    </citation>
    <scope>NUCLEOTIDE SEQUENCE [LARGE SCALE GENOMIC DNA]</scope>
    <source>
        <strain evidence="2 3">NBRC 110027</strain>
    </source>
</reference>
<dbReference type="PROSITE" id="PS51257">
    <property type="entry name" value="PROKAR_LIPOPROTEIN"/>
    <property type="match status" value="1"/>
</dbReference>
<evidence type="ECO:0000313" key="3">
    <source>
        <dbReference type="Proteomes" id="UP000048965"/>
    </source>
</evidence>
<comment type="caution">
    <text evidence="2">The sequence shown here is derived from an EMBL/GenBank/DDBJ whole genome shotgun (WGS) entry which is preliminary data.</text>
</comment>
<gene>
    <name evidence="2" type="ORF">TPA0598_03_04850</name>
</gene>
<reference evidence="3" key="1">
    <citation type="submission" date="2014-09" db="EMBL/GenBank/DDBJ databases">
        <title>Whole genome shotgun sequence of Streptomyces sp. NBRC 110027.</title>
        <authorList>
            <person name="Komaki H."/>
            <person name="Ichikawa N."/>
            <person name="Katano-Makiyama Y."/>
            <person name="Hosoyama A."/>
            <person name="Hashimoto M."/>
            <person name="Uohara A."/>
            <person name="Kitahashi Y."/>
            <person name="Ohji S."/>
            <person name="Kimura A."/>
            <person name="Yamazoe A."/>
            <person name="Igarashi Y."/>
            <person name="Fujita N."/>
        </authorList>
    </citation>
    <scope>NUCLEOTIDE SEQUENCE [LARGE SCALE GENOMIC DNA]</scope>
    <source>
        <strain evidence="3">NBRC 110027</strain>
    </source>
</reference>